<dbReference type="Pfam" id="PF12138">
    <property type="entry name" value="Spherulin4"/>
    <property type="match status" value="1"/>
</dbReference>
<name>A0ABX1CAI0_9ACTN</name>
<reference evidence="1 2" key="1">
    <citation type="submission" date="2020-03" db="EMBL/GenBank/DDBJ databases">
        <title>Draft genome of Streptomyces sp. ventii, isolated from the Axial Seamount in the Pacific Ocean, and resequencing of the two type strains Streptomyces lonarensis strain NCL 716 and Streptomyces bohaiensis strain 11A07.</title>
        <authorList>
            <person name="Loughran R.M."/>
            <person name="Pfannmuller K.M."/>
            <person name="Wasson B.J."/>
            <person name="Deadmond M.C."/>
            <person name="Paddock B.E."/>
            <person name="Koyack M.J."/>
            <person name="Gallegos D.A."/>
            <person name="Mitchell E.A."/>
            <person name="Ushijima B."/>
            <person name="Saw J.H."/>
            <person name="Mcphail K.L."/>
            <person name="Videau P."/>
        </authorList>
    </citation>
    <scope>NUCLEOTIDE SEQUENCE [LARGE SCALE GENOMIC DNA]</scope>
    <source>
        <strain evidence="1 2">11A07</strain>
    </source>
</reference>
<dbReference type="PANTHER" id="PTHR35040:SF9">
    <property type="entry name" value="4-LIKE CELL SURFACE PROTEIN, PUTATIVE (AFU_ORTHOLOGUE AFUA_4G14080)-RELATED"/>
    <property type="match status" value="1"/>
</dbReference>
<keyword evidence="2" id="KW-1185">Reference proteome</keyword>
<evidence type="ECO:0000313" key="2">
    <source>
        <dbReference type="Proteomes" id="UP000727056"/>
    </source>
</evidence>
<gene>
    <name evidence="1" type="ORF">HCN52_09140</name>
</gene>
<dbReference type="Proteomes" id="UP000727056">
    <property type="component" value="Unassembled WGS sequence"/>
</dbReference>
<sequence>MAARPPTGAGLVAPGFAHPMVAPLEWAELARSDVPVRWAVLDVAAGPGLRPDRFAASACAALRVRGRTVLGRLALRGGTRRPAEVLTDAERHLAWYRVEGFHLVDVPSTPEGLDGVRRITRALRGLCPGARIVLDHGRYPYEGYAEPADQLVAFRGRWREYRWSQVPEWTARYPAERFCHLVCEVPATRLGEALRIARWQGAATCYLTDRSARHGGDPWASLPGFWDELVSCVGTTVSE</sequence>
<dbReference type="PANTHER" id="PTHR35040">
    <property type="match status" value="1"/>
</dbReference>
<protein>
    <submittedName>
        <fullName evidence="1">Phage tail protein</fullName>
    </submittedName>
</protein>
<dbReference type="InterPro" id="IPR021986">
    <property type="entry name" value="Spherulin4"/>
</dbReference>
<dbReference type="EMBL" id="JAAVJC010000053">
    <property type="protein sequence ID" value="NJQ15108.1"/>
    <property type="molecule type" value="Genomic_DNA"/>
</dbReference>
<accession>A0ABX1CAI0</accession>
<organism evidence="1 2">
    <name type="scientific">Streptomyces bohaiensis</name>
    <dbReference type="NCBI Taxonomy" id="1431344"/>
    <lineage>
        <taxon>Bacteria</taxon>
        <taxon>Bacillati</taxon>
        <taxon>Actinomycetota</taxon>
        <taxon>Actinomycetes</taxon>
        <taxon>Kitasatosporales</taxon>
        <taxon>Streptomycetaceae</taxon>
        <taxon>Streptomyces</taxon>
    </lineage>
</organism>
<evidence type="ECO:0000313" key="1">
    <source>
        <dbReference type="EMBL" id="NJQ15108.1"/>
    </source>
</evidence>
<proteinExistence type="predicted"/>
<comment type="caution">
    <text evidence="1">The sequence shown here is derived from an EMBL/GenBank/DDBJ whole genome shotgun (WGS) entry which is preliminary data.</text>
</comment>